<dbReference type="EMBL" id="NRDI02000034">
    <property type="protein sequence ID" value="KAI1507691.1"/>
    <property type="molecule type" value="Genomic_DNA"/>
</dbReference>
<dbReference type="Proteomes" id="UP000249757">
    <property type="component" value="Unassembled WGS sequence"/>
</dbReference>
<protein>
    <submittedName>
        <fullName evidence="1">Uncharacterized protein</fullName>
    </submittedName>
</protein>
<evidence type="ECO:0000313" key="1">
    <source>
        <dbReference type="EMBL" id="KAI1507691.1"/>
    </source>
</evidence>
<dbReference type="AlphaFoldDB" id="A0A2W1EI33"/>
<evidence type="ECO:0000313" key="2">
    <source>
        <dbReference type="Proteomes" id="UP000249757"/>
    </source>
</evidence>
<accession>A0A2W1EI33</accession>
<keyword evidence="2" id="KW-1185">Reference proteome</keyword>
<proteinExistence type="predicted"/>
<sequence>MNGRQTWLRLETILDRLLEMIAEGKAMINLDLGQWKVLSYTSHDLNRALYAFNTLVDAIRSRMPFQTQNAEHLLIDLVTSGNPGRLHPNSFVHRFLTQCSRLTFIYITPGLSFARYQPFVPALGQVGSNEIYLVLLSSTHVAHQETGLGKRGEETRLSTFTRDFDRILSYPAGLYLTECNDTIYPFEDGSKLILPFTIGSNGFAQTSDGALIGEDVRRRGLVVKGNLRPKSTALYQQGFNKSIAAHDVQIYWVLLVGFALSA</sequence>
<organism evidence="1 2">
    <name type="scientific">Pyrenophora tritici-repentis</name>
    <dbReference type="NCBI Taxonomy" id="45151"/>
    <lineage>
        <taxon>Eukaryota</taxon>
        <taxon>Fungi</taxon>
        <taxon>Dikarya</taxon>
        <taxon>Ascomycota</taxon>
        <taxon>Pezizomycotina</taxon>
        <taxon>Dothideomycetes</taxon>
        <taxon>Pleosporomycetidae</taxon>
        <taxon>Pleosporales</taxon>
        <taxon>Pleosporineae</taxon>
        <taxon>Pleosporaceae</taxon>
        <taxon>Pyrenophora</taxon>
    </lineage>
</organism>
<dbReference type="OrthoDB" id="3029470at2759"/>
<gene>
    <name evidence="1" type="ORF">Ptr86124_013319</name>
</gene>
<name>A0A2W1EI33_9PLEO</name>
<comment type="caution">
    <text evidence="1">The sequence shown here is derived from an EMBL/GenBank/DDBJ whole genome shotgun (WGS) entry which is preliminary data.</text>
</comment>
<reference evidence="2" key="1">
    <citation type="journal article" date="2022" name="Microb. Genom.">
        <title>A global pangenome for the wheat fungal pathogen Pyrenophora tritici-repentis and prediction of effector protein structural homology.</title>
        <authorList>
            <person name="Moolhuijzen P.M."/>
            <person name="See P.T."/>
            <person name="Shi G."/>
            <person name="Powell H.R."/>
            <person name="Cockram J."/>
            <person name="Jorgensen L.N."/>
            <person name="Benslimane H."/>
            <person name="Strelkov S.E."/>
            <person name="Turner J."/>
            <person name="Liu Z."/>
            <person name="Moffat C.S."/>
        </authorList>
    </citation>
    <scope>NUCLEOTIDE SEQUENCE [LARGE SCALE GENOMIC DNA]</scope>
</reference>